<dbReference type="InterPro" id="IPR045150">
    <property type="entry name" value="CYB561D1/2"/>
</dbReference>
<evidence type="ECO:0000313" key="14">
    <source>
        <dbReference type="EMBL" id="KAJ6597359.1"/>
    </source>
</evidence>
<name>A0A9Q0MKF3_9DIPT</name>
<protein>
    <recommendedName>
        <fullName evidence="11">ascorbate ferrireductase (transmembrane)</fullName>
        <ecNumber evidence="11">7.2.1.3</ecNumber>
    </recommendedName>
</protein>
<dbReference type="AlphaFoldDB" id="A0A9Q0MKF3"/>
<feature type="transmembrane region" description="Helical" evidence="12">
    <location>
        <begin position="139"/>
        <end position="162"/>
    </location>
</feature>
<keyword evidence="7" id="KW-0249">Electron transport</keyword>
<dbReference type="OrthoDB" id="432881at2759"/>
<dbReference type="GO" id="GO:0016020">
    <property type="term" value="C:membrane"/>
    <property type="evidence" value="ECO:0007669"/>
    <property type="project" value="UniProtKB-SubCell"/>
</dbReference>
<comment type="caution">
    <text evidence="14">The sequence shown here is derived from an EMBL/GenBank/DDBJ whole genome shotgun (WGS) entry which is preliminary data.</text>
</comment>
<sequence>MSSRELEAERLTQLEKDTTRKTTSFKLQSYWNTLIHILNGSVAFCLTVFLIKEVKNGWPSTRDIFPLHAFLCAIGYQLFMAEAILVFYAPNSWSYFLSYKIKRHLHWILQLFGAIFIICGNFIAIVIRTTPLFATIHGISGLISMILLVITILQGVCVYFAYDLRSYVKPMTSRFVHNCVSVLCFLIGMFSLVVGYGYGSDYGVFDTKIIEYSLIVIAVVTTVFSIVGAVKSELQYILRKD</sequence>
<evidence type="ECO:0000256" key="10">
    <source>
        <dbReference type="ARBA" id="ARBA00023136"/>
    </source>
</evidence>
<evidence type="ECO:0000256" key="9">
    <source>
        <dbReference type="ARBA" id="ARBA00023004"/>
    </source>
</evidence>
<feature type="transmembrane region" description="Helical" evidence="12">
    <location>
        <begin position="64"/>
        <end position="87"/>
    </location>
</feature>
<feature type="transmembrane region" description="Helical" evidence="12">
    <location>
        <begin position="174"/>
        <end position="197"/>
    </location>
</feature>
<dbReference type="EMBL" id="WJQU01006380">
    <property type="protein sequence ID" value="KAJ6597359.1"/>
    <property type="molecule type" value="Genomic_DNA"/>
</dbReference>
<evidence type="ECO:0000256" key="12">
    <source>
        <dbReference type="SAM" id="Phobius"/>
    </source>
</evidence>
<organism evidence="14 15">
    <name type="scientific">Pseudolycoriella hygida</name>
    <dbReference type="NCBI Taxonomy" id="35572"/>
    <lineage>
        <taxon>Eukaryota</taxon>
        <taxon>Metazoa</taxon>
        <taxon>Ecdysozoa</taxon>
        <taxon>Arthropoda</taxon>
        <taxon>Hexapoda</taxon>
        <taxon>Insecta</taxon>
        <taxon>Pterygota</taxon>
        <taxon>Neoptera</taxon>
        <taxon>Endopterygota</taxon>
        <taxon>Diptera</taxon>
        <taxon>Nematocera</taxon>
        <taxon>Sciaroidea</taxon>
        <taxon>Sciaridae</taxon>
        <taxon>Pseudolycoriella</taxon>
    </lineage>
</organism>
<evidence type="ECO:0000256" key="4">
    <source>
        <dbReference type="ARBA" id="ARBA00022617"/>
    </source>
</evidence>
<dbReference type="PROSITE" id="PS50939">
    <property type="entry name" value="CYTOCHROME_B561"/>
    <property type="match status" value="1"/>
</dbReference>
<feature type="domain" description="Cytochrome b561" evidence="13">
    <location>
        <begin position="34"/>
        <end position="233"/>
    </location>
</feature>
<dbReference type="GO" id="GO:0140575">
    <property type="term" value="F:transmembrane monodehydroascorbate reductase activity"/>
    <property type="evidence" value="ECO:0007669"/>
    <property type="project" value="InterPro"/>
</dbReference>
<evidence type="ECO:0000256" key="8">
    <source>
        <dbReference type="ARBA" id="ARBA00022989"/>
    </source>
</evidence>
<dbReference type="PANTHER" id="PTHR15422:SF43">
    <property type="entry name" value="ASCORBATE FERRIREDUCTASE (TRANSMEMBRANE)"/>
    <property type="match status" value="1"/>
</dbReference>
<evidence type="ECO:0000256" key="2">
    <source>
        <dbReference type="ARBA" id="ARBA00004141"/>
    </source>
</evidence>
<comment type="cofactor">
    <cofactor evidence="1">
        <name>heme b</name>
        <dbReference type="ChEBI" id="CHEBI:60344"/>
    </cofactor>
</comment>
<dbReference type="Proteomes" id="UP001151699">
    <property type="component" value="Unassembled WGS sequence"/>
</dbReference>
<evidence type="ECO:0000259" key="13">
    <source>
        <dbReference type="PROSITE" id="PS50939"/>
    </source>
</evidence>
<evidence type="ECO:0000256" key="6">
    <source>
        <dbReference type="ARBA" id="ARBA00022723"/>
    </source>
</evidence>
<feature type="transmembrane region" description="Helical" evidence="12">
    <location>
        <begin position="107"/>
        <end position="127"/>
    </location>
</feature>
<gene>
    <name evidence="14" type="ORF">Bhyg_15467</name>
</gene>
<evidence type="ECO:0000256" key="5">
    <source>
        <dbReference type="ARBA" id="ARBA00022692"/>
    </source>
</evidence>
<comment type="subcellular location">
    <subcellularLocation>
        <location evidence="2">Membrane</location>
        <topology evidence="2">Multi-pass membrane protein</topology>
    </subcellularLocation>
</comment>
<dbReference type="Gene3D" id="1.20.120.1770">
    <property type="match status" value="1"/>
</dbReference>
<dbReference type="EC" id="7.2.1.3" evidence="11"/>
<keyword evidence="3" id="KW-0813">Transport</keyword>
<keyword evidence="6" id="KW-0479">Metal-binding</keyword>
<evidence type="ECO:0000313" key="15">
    <source>
        <dbReference type="Proteomes" id="UP001151699"/>
    </source>
</evidence>
<feature type="transmembrane region" description="Helical" evidence="12">
    <location>
        <begin position="30"/>
        <end position="52"/>
    </location>
</feature>
<dbReference type="SMART" id="SM00665">
    <property type="entry name" value="B561"/>
    <property type="match status" value="1"/>
</dbReference>
<reference evidence="14" key="1">
    <citation type="submission" date="2022-07" db="EMBL/GenBank/DDBJ databases">
        <authorList>
            <person name="Trinca V."/>
            <person name="Uliana J.V.C."/>
            <person name="Torres T.T."/>
            <person name="Ward R.J."/>
            <person name="Monesi N."/>
        </authorList>
    </citation>
    <scope>NUCLEOTIDE SEQUENCE</scope>
    <source>
        <strain evidence="14">HSMRA1968</strain>
        <tissue evidence="14">Whole embryos</tissue>
    </source>
</reference>
<evidence type="ECO:0000256" key="1">
    <source>
        <dbReference type="ARBA" id="ARBA00001970"/>
    </source>
</evidence>
<keyword evidence="15" id="KW-1185">Reference proteome</keyword>
<keyword evidence="10 12" id="KW-0472">Membrane</keyword>
<evidence type="ECO:0000256" key="3">
    <source>
        <dbReference type="ARBA" id="ARBA00022448"/>
    </source>
</evidence>
<keyword evidence="4" id="KW-0349">Heme</keyword>
<feature type="transmembrane region" description="Helical" evidence="12">
    <location>
        <begin position="209"/>
        <end position="230"/>
    </location>
</feature>
<dbReference type="Pfam" id="PF03188">
    <property type="entry name" value="Cytochrom_B561"/>
    <property type="match status" value="1"/>
</dbReference>
<keyword evidence="5 12" id="KW-0812">Transmembrane</keyword>
<evidence type="ECO:0000256" key="7">
    <source>
        <dbReference type="ARBA" id="ARBA00022982"/>
    </source>
</evidence>
<keyword evidence="8 12" id="KW-1133">Transmembrane helix</keyword>
<dbReference type="InterPro" id="IPR006593">
    <property type="entry name" value="Cyt_b561/ferric_Rdtase_TM"/>
</dbReference>
<dbReference type="GO" id="GO:0140571">
    <property type="term" value="F:transmembrane ascorbate ferrireductase activity"/>
    <property type="evidence" value="ECO:0007669"/>
    <property type="project" value="UniProtKB-EC"/>
</dbReference>
<evidence type="ECO:0000256" key="11">
    <source>
        <dbReference type="ARBA" id="ARBA00024225"/>
    </source>
</evidence>
<keyword evidence="9" id="KW-0408">Iron</keyword>
<dbReference type="GO" id="GO:0046872">
    <property type="term" value="F:metal ion binding"/>
    <property type="evidence" value="ECO:0007669"/>
    <property type="project" value="UniProtKB-KW"/>
</dbReference>
<proteinExistence type="predicted"/>
<accession>A0A9Q0MKF3</accession>
<dbReference type="PANTHER" id="PTHR15422">
    <property type="entry name" value="OS05G0565100 PROTEIN"/>
    <property type="match status" value="1"/>
</dbReference>